<dbReference type="GeneID" id="109430106"/>
<dbReference type="InterPro" id="IPR009003">
    <property type="entry name" value="Peptidase_S1_PA"/>
</dbReference>
<keyword evidence="4" id="KW-0720">Serine protease</keyword>
<dbReference type="InterPro" id="IPR043504">
    <property type="entry name" value="Peptidase_S1_PA_chymotrypsin"/>
</dbReference>
<evidence type="ECO:0000256" key="5">
    <source>
        <dbReference type="ARBA" id="ARBA00023157"/>
    </source>
</evidence>
<dbReference type="InterPro" id="IPR033116">
    <property type="entry name" value="TRYPSIN_SER"/>
</dbReference>
<dbReference type="PROSITE" id="PS00135">
    <property type="entry name" value="TRYPSIN_SER"/>
    <property type="match status" value="1"/>
</dbReference>
<reference evidence="9" key="1">
    <citation type="journal article" date="2015" name="Proc. Natl. Acad. Sci. U.S.A.">
        <title>Genome sequence of the Asian Tiger mosquito, Aedes albopictus, reveals insights into its biology, genetics, and evolution.</title>
        <authorList>
            <person name="Chen X.G."/>
            <person name="Jiang X."/>
            <person name="Gu J."/>
            <person name="Xu M."/>
            <person name="Wu Y."/>
            <person name="Deng Y."/>
            <person name="Zhang C."/>
            <person name="Bonizzoni M."/>
            <person name="Dermauw W."/>
            <person name="Vontas J."/>
            <person name="Armbruster P."/>
            <person name="Huang X."/>
            <person name="Yang Y."/>
            <person name="Zhang H."/>
            <person name="He W."/>
            <person name="Peng H."/>
            <person name="Liu Y."/>
            <person name="Wu K."/>
            <person name="Chen J."/>
            <person name="Lirakis M."/>
            <person name="Topalis P."/>
            <person name="Van Leeuwen T."/>
            <person name="Hall A.B."/>
            <person name="Jiang X."/>
            <person name="Thorpe C."/>
            <person name="Mueller R.L."/>
            <person name="Sun C."/>
            <person name="Waterhouse R.M."/>
            <person name="Yan G."/>
            <person name="Tu Z.J."/>
            <person name="Fang X."/>
            <person name="James A.A."/>
        </authorList>
    </citation>
    <scope>NUCLEOTIDE SEQUENCE [LARGE SCALE GENOMIC DNA]</scope>
    <source>
        <strain evidence="9">Foshan</strain>
    </source>
</reference>
<evidence type="ECO:0000313" key="9">
    <source>
        <dbReference type="Proteomes" id="UP000069940"/>
    </source>
</evidence>
<keyword evidence="5" id="KW-1015">Disulfide bond</keyword>
<sequence length="287" mass="31072">MKRPSPATMCRSIIVFLFGSLLVVSSTELYPFKTIRFFRWANEPDPVSPAPRIVGGYGIAIGALPFICTIRQRASAAGQWNQRCGGTVVNENWLLTSAHCIFGQDIARLLAVCGLRQVRTIQQVEIKPDYVHGQKGIDLALVLLKKSLVFGENVQPLPIFDQQKLSSNAATIVGYGLDSFGEARGLQAALVPILSYEQCYQRLGYLAPYLTADTICTDNGLAAAGTCLGDSGGPVIIATERQPFNLLAIPSWTVSPCGSGPSMHTLIMSHIGWILDVIVPNLVQNVK</sequence>
<keyword evidence="1" id="KW-0645">Protease</keyword>
<dbReference type="PROSITE" id="PS50240">
    <property type="entry name" value="TRYPSIN_DOM"/>
    <property type="match status" value="1"/>
</dbReference>
<organism evidence="8 9">
    <name type="scientific">Aedes albopictus</name>
    <name type="common">Asian tiger mosquito</name>
    <name type="synonym">Stegomyia albopicta</name>
    <dbReference type="NCBI Taxonomy" id="7160"/>
    <lineage>
        <taxon>Eukaryota</taxon>
        <taxon>Metazoa</taxon>
        <taxon>Ecdysozoa</taxon>
        <taxon>Arthropoda</taxon>
        <taxon>Hexapoda</taxon>
        <taxon>Insecta</taxon>
        <taxon>Pterygota</taxon>
        <taxon>Neoptera</taxon>
        <taxon>Endopterygota</taxon>
        <taxon>Diptera</taxon>
        <taxon>Nematocera</taxon>
        <taxon>Culicoidea</taxon>
        <taxon>Culicidae</taxon>
        <taxon>Culicinae</taxon>
        <taxon>Aedini</taxon>
        <taxon>Aedes</taxon>
        <taxon>Stegomyia</taxon>
    </lineage>
</organism>
<proteinExistence type="inferred from homology"/>
<name>A0ABM1Y507_AEDAL</name>
<evidence type="ECO:0000256" key="1">
    <source>
        <dbReference type="ARBA" id="ARBA00022670"/>
    </source>
</evidence>
<dbReference type="Proteomes" id="UP000069940">
    <property type="component" value="Unassembled WGS sequence"/>
</dbReference>
<protein>
    <recommendedName>
        <fullName evidence="7">Peptidase S1 domain-containing protein</fullName>
    </recommendedName>
</protein>
<keyword evidence="3" id="KW-0378">Hydrolase</keyword>
<dbReference type="SMART" id="SM00020">
    <property type="entry name" value="Tryp_SPc"/>
    <property type="match status" value="1"/>
</dbReference>
<dbReference type="InterPro" id="IPR050430">
    <property type="entry name" value="Peptidase_S1"/>
</dbReference>
<dbReference type="PRINTS" id="PR00722">
    <property type="entry name" value="CHYMOTRYPSIN"/>
</dbReference>
<evidence type="ECO:0000256" key="4">
    <source>
        <dbReference type="ARBA" id="ARBA00022825"/>
    </source>
</evidence>
<dbReference type="Gene3D" id="2.40.10.10">
    <property type="entry name" value="Trypsin-like serine proteases"/>
    <property type="match status" value="1"/>
</dbReference>
<evidence type="ECO:0000256" key="6">
    <source>
        <dbReference type="ARBA" id="ARBA00024195"/>
    </source>
</evidence>
<keyword evidence="9" id="KW-1185">Reference proteome</keyword>
<dbReference type="SUPFAM" id="SSF50494">
    <property type="entry name" value="Trypsin-like serine proteases"/>
    <property type="match status" value="1"/>
</dbReference>
<feature type="domain" description="Peptidase S1" evidence="7">
    <location>
        <begin position="53"/>
        <end position="279"/>
    </location>
</feature>
<comment type="similarity">
    <text evidence="6">Belongs to the peptidase S1 family. CLIP subfamily.</text>
</comment>
<evidence type="ECO:0000313" key="8">
    <source>
        <dbReference type="EnsemblMetazoa" id="AALFPA23_005777.P7426"/>
    </source>
</evidence>
<dbReference type="InterPro" id="IPR001314">
    <property type="entry name" value="Peptidase_S1A"/>
</dbReference>
<dbReference type="PANTHER" id="PTHR24276:SF96">
    <property type="entry name" value="PEPTIDASE S1 DOMAIN-CONTAINING PROTEIN"/>
    <property type="match status" value="1"/>
</dbReference>
<dbReference type="EnsemblMetazoa" id="AALFPA23_005777.R7426">
    <property type="protein sequence ID" value="AALFPA23_005777.P7426"/>
    <property type="gene ID" value="AALFPA23_005777"/>
</dbReference>
<dbReference type="CDD" id="cd00190">
    <property type="entry name" value="Tryp_SPc"/>
    <property type="match status" value="1"/>
</dbReference>
<evidence type="ECO:0000256" key="2">
    <source>
        <dbReference type="ARBA" id="ARBA00022757"/>
    </source>
</evidence>
<accession>A0ABM1Y507</accession>
<dbReference type="Pfam" id="PF00089">
    <property type="entry name" value="Trypsin"/>
    <property type="match status" value="1"/>
</dbReference>
<dbReference type="RefSeq" id="XP_029729283.1">
    <property type="nucleotide sequence ID" value="XM_029873423.2"/>
</dbReference>
<dbReference type="InterPro" id="IPR001254">
    <property type="entry name" value="Trypsin_dom"/>
</dbReference>
<evidence type="ECO:0000256" key="3">
    <source>
        <dbReference type="ARBA" id="ARBA00022801"/>
    </source>
</evidence>
<evidence type="ECO:0000259" key="7">
    <source>
        <dbReference type="PROSITE" id="PS50240"/>
    </source>
</evidence>
<reference evidence="8" key="2">
    <citation type="submission" date="2025-05" db="UniProtKB">
        <authorList>
            <consortium name="EnsemblMetazoa"/>
        </authorList>
    </citation>
    <scope>IDENTIFICATION</scope>
    <source>
        <strain evidence="8">Foshan</strain>
    </source>
</reference>
<keyword evidence="2" id="KW-0222">Digestion</keyword>
<dbReference type="PANTHER" id="PTHR24276">
    <property type="entry name" value="POLYSERASE-RELATED"/>
    <property type="match status" value="1"/>
</dbReference>